<evidence type="ECO:0000313" key="1">
    <source>
        <dbReference type="EMBL" id="SMH72026.1"/>
    </source>
</evidence>
<accession>A0A2H1FGX4</accession>
<dbReference type="Proteomes" id="UP000230607">
    <property type="component" value="Chromosome 1"/>
</dbReference>
<evidence type="ECO:0000313" key="2">
    <source>
        <dbReference type="Proteomes" id="UP000230607"/>
    </source>
</evidence>
<sequence length="140" mass="15293">MKLLIGAIFGLFILLLPSITLPTSQGAEWNQNLVVAPEGNVVTEKSVVSMYIPGDSKLPFGCVWGTVQNAAPGYPVIIQIYQNGKPVYVAQTNVKSDGSYEHYFRVKSVEGNKVIHIFEGNYTVDIFKTVVQNTPGTTLT</sequence>
<proteinExistence type="predicted"/>
<protein>
    <submittedName>
        <fullName evidence="1">Uncharacterized protein</fullName>
    </submittedName>
</protein>
<keyword evidence="2" id="KW-1185">Reference proteome</keyword>
<gene>
    <name evidence="1" type="ORF">NCS_11838</name>
</gene>
<dbReference type="RefSeq" id="WP_157927879.1">
    <property type="nucleotide sequence ID" value="NZ_LT841358.1"/>
</dbReference>
<dbReference type="OrthoDB" id="9999at2157"/>
<name>A0A2H1FGX4_9ARCH</name>
<reference evidence="2" key="1">
    <citation type="submission" date="2017-03" db="EMBL/GenBank/DDBJ databases">
        <authorList>
            <person name="Herbold C."/>
        </authorList>
    </citation>
    <scope>NUCLEOTIDE SEQUENCE [LARGE SCALE GENOMIC DNA]</scope>
</reference>
<dbReference type="AlphaFoldDB" id="A0A2H1FGX4"/>
<dbReference type="EMBL" id="LT841358">
    <property type="protein sequence ID" value="SMH72026.1"/>
    <property type="molecule type" value="Genomic_DNA"/>
</dbReference>
<organism evidence="1 2">
    <name type="scientific">Candidatus Nitrosotalea okcheonensis</name>
    <dbReference type="NCBI Taxonomy" id="1903276"/>
    <lineage>
        <taxon>Archaea</taxon>
        <taxon>Nitrososphaerota</taxon>
        <taxon>Nitrososphaeria</taxon>
        <taxon>Nitrosotaleales</taxon>
        <taxon>Nitrosotaleaceae</taxon>
        <taxon>Nitrosotalea</taxon>
    </lineage>
</organism>